<dbReference type="OrthoDB" id="21494at2759"/>
<evidence type="ECO:0000256" key="1">
    <source>
        <dbReference type="ARBA" id="ARBA00008306"/>
    </source>
</evidence>
<evidence type="ECO:0000313" key="5">
    <source>
        <dbReference type="EMBL" id="KAF2076636.1"/>
    </source>
</evidence>
<dbReference type="PANTHER" id="PTHR16255">
    <property type="entry name" value="REQUIRED FOR MEIOTIC NUCLEAR DIVISION PROTEIN 1 HOMOLOG"/>
    <property type="match status" value="1"/>
</dbReference>
<dbReference type="InterPro" id="IPR003734">
    <property type="entry name" value="DUF155"/>
</dbReference>
<evidence type="ECO:0000259" key="4">
    <source>
        <dbReference type="Pfam" id="PF02582"/>
    </source>
</evidence>
<evidence type="ECO:0000256" key="2">
    <source>
        <dbReference type="SAM" id="MobiDB-lite"/>
    </source>
</evidence>
<evidence type="ECO:0000313" key="6">
    <source>
        <dbReference type="Proteomes" id="UP000695562"/>
    </source>
</evidence>
<gene>
    <name evidence="5" type="ORF">CYY_002065</name>
</gene>
<feature type="domain" description="DUF155" evidence="4">
    <location>
        <begin position="199"/>
        <end position="374"/>
    </location>
</feature>
<comment type="caution">
    <text evidence="5">The sequence shown here is derived from an EMBL/GenBank/DDBJ whole genome shotgun (WGS) entry which is preliminary data.</text>
</comment>
<dbReference type="Proteomes" id="UP000695562">
    <property type="component" value="Unassembled WGS sequence"/>
</dbReference>
<feature type="region of interest" description="Disordered" evidence="2">
    <location>
        <begin position="137"/>
        <end position="159"/>
    </location>
</feature>
<keyword evidence="3" id="KW-1133">Transmembrane helix</keyword>
<protein>
    <recommendedName>
        <fullName evidence="4">DUF155 domain-containing protein</fullName>
    </recommendedName>
</protein>
<comment type="similarity">
    <text evidence="1">Belongs to the RMD1/sif2 family.</text>
</comment>
<keyword evidence="6" id="KW-1185">Reference proteome</keyword>
<organism evidence="5 6">
    <name type="scientific">Polysphondylium violaceum</name>
    <dbReference type="NCBI Taxonomy" id="133409"/>
    <lineage>
        <taxon>Eukaryota</taxon>
        <taxon>Amoebozoa</taxon>
        <taxon>Evosea</taxon>
        <taxon>Eumycetozoa</taxon>
        <taxon>Dictyostelia</taxon>
        <taxon>Dictyosteliales</taxon>
        <taxon>Dictyosteliaceae</taxon>
        <taxon>Polysphondylium</taxon>
    </lineage>
</organism>
<accession>A0A8J4UVJ4</accession>
<dbReference type="GO" id="GO:0005739">
    <property type="term" value="C:mitochondrion"/>
    <property type="evidence" value="ECO:0007669"/>
    <property type="project" value="UniProtKB-ARBA"/>
</dbReference>
<dbReference type="Pfam" id="PF02582">
    <property type="entry name" value="DUF155"/>
    <property type="match status" value="1"/>
</dbReference>
<feature type="compositionally biased region" description="Low complexity" evidence="2">
    <location>
        <begin position="137"/>
        <end position="148"/>
    </location>
</feature>
<feature type="transmembrane region" description="Helical" evidence="3">
    <location>
        <begin position="402"/>
        <end position="421"/>
    </location>
</feature>
<dbReference type="EMBL" id="AJWJ01000054">
    <property type="protein sequence ID" value="KAF2076636.1"/>
    <property type="molecule type" value="Genomic_DNA"/>
</dbReference>
<proteinExistence type="inferred from homology"/>
<dbReference type="AlphaFoldDB" id="A0A8J4UVJ4"/>
<reference evidence="5" key="1">
    <citation type="submission" date="2020-01" db="EMBL/GenBank/DDBJ databases">
        <title>Development of genomics and gene disruption for Polysphondylium violaceum indicates a role for the polyketide synthase stlB in stalk morphogenesis.</title>
        <authorList>
            <person name="Narita B."/>
            <person name="Kawabe Y."/>
            <person name="Kin K."/>
            <person name="Saito T."/>
            <person name="Gibbs R."/>
            <person name="Kuspa A."/>
            <person name="Muzny D."/>
            <person name="Queller D."/>
            <person name="Richards S."/>
            <person name="Strassman J."/>
            <person name="Sucgang R."/>
            <person name="Worley K."/>
            <person name="Schaap P."/>
        </authorList>
    </citation>
    <scope>NUCLEOTIDE SEQUENCE</scope>
    <source>
        <strain evidence="5">QSvi11</strain>
    </source>
</reference>
<keyword evidence="3" id="KW-0472">Membrane</keyword>
<evidence type="ECO:0000256" key="3">
    <source>
        <dbReference type="SAM" id="Phobius"/>
    </source>
</evidence>
<sequence length="425" mass="48942">MQQLINLIKVSPFLDKKYKKNIQTNGNNNDIDLDQFTNLEDMEKIKLPPYKINDFQVKRNKYPGHQPCLINGLYSSTDHSPLSQSGVQNLPKKVTSFCISDSINMEQSYSVIDGLNFKPKAYKYFYYFVIPRESNPNNLSNPSSPNHSTQNLNPSHQHEFEKIPTQNSINSLHQLQHDSNSTSSLDELIDNSNSNLQLVVVYEYGVVVCWNLTPTLQIKILSLMEPHIISPLSPRLVDEMIIEKNNTTNRSTVIINDHILFPTGSDNLNSRLVLSNMISQSLKISLFEETLFRMIQLTHHVPSQLVHKGKVDMPGFQVGHVIGNLFKLKNSLSIIIQVFKAINRWSTEYDEPTKNNIQTMSRKYLDIKYRLKSIDQKMKYVDDIVSVCKSEHETRGSNRLEMIVIILIFFELLFMVLQFIYSIKG</sequence>
<dbReference type="PANTHER" id="PTHR16255:SF5">
    <property type="entry name" value="DUF155 DOMAIN-CONTAINING PROTEIN"/>
    <property type="match status" value="1"/>
</dbReference>
<keyword evidence="3" id="KW-0812">Transmembrane</keyword>
<name>A0A8J4UVJ4_9MYCE</name>
<dbReference type="InterPro" id="IPR051624">
    <property type="entry name" value="RMD1/Sad1-interacting"/>
</dbReference>